<evidence type="ECO:0000259" key="2">
    <source>
        <dbReference type="Pfam" id="PF01266"/>
    </source>
</evidence>
<keyword evidence="4" id="KW-1185">Reference proteome</keyword>
<gene>
    <name evidence="3" type="ORF">NBH20_18410</name>
</gene>
<keyword evidence="1" id="KW-0560">Oxidoreductase</keyword>
<protein>
    <submittedName>
        <fullName evidence="3">FAD-binding oxidoreductase</fullName>
    </submittedName>
</protein>
<dbReference type="PANTHER" id="PTHR13847:SF281">
    <property type="entry name" value="FAD DEPENDENT OXIDOREDUCTASE DOMAIN-CONTAINING PROTEIN"/>
    <property type="match status" value="1"/>
</dbReference>
<dbReference type="PANTHER" id="PTHR13847">
    <property type="entry name" value="SARCOSINE DEHYDROGENASE-RELATED"/>
    <property type="match status" value="1"/>
</dbReference>
<feature type="domain" description="FAD dependent oxidoreductase" evidence="2">
    <location>
        <begin position="42"/>
        <end position="391"/>
    </location>
</feature>
<dbReference type="SUPFAM" id="SSF51905">
    <property type="entry name" value="FAD/NAD(P)-binding domain"/>
    <property type="match status" value="1"/>
</dbReference>
<dbReference type="InterPro" id="IPR006076">
    <property type="entry name" value="FAD-dep_OxRdtase"/>
</dbReference>
<comment type="caution">
    <text evidence="3">The sequence shown here is derived from an EMBL/GenBank/DDBJ whole genome shotgun (WGS) entry which is preliminary data.</text>
</comment>
<evidence type="ECO:0000313" key="4">
    <source>
        <dbReference type="Proteomes" id="UP001155079"/>
    </source>
</evidence>
<dbReference type="Pfam" id="PF01266">
    <property type="entry name" value="DAO"/>
    <property type="match status" value="1"/>
</dbReference>
<sequence length="435" mass="47667">MSAKEFPMSWQSPIAPGISWYQETVAERPEYPALDGSRQTSVAIIGGGFTGLQAAYHLAKSGVSVTLIEGCRIGDGASGRNGGQLGTGQRSYPDEIEEELGFERSKALFDLAENAKKYLFDFADEHGIDMDYLPGQLNVSHKASYEREYRQSVEAIVTRYGYPHMSFMDGKETAERAGSKRFFCGTRDTGTGHIHPLKLLIGLAKAAKDAGAGIFEMTPAKSIRQTAGKTLIETPTGTISADRVLIATNAYIENLEPVTAAHVMPIHSFIGATVPLDRFPEVIPGSEALADSRFVVRYWRKTRDGRLLFGGREAYTADAPRDISSHIRRQIAEIYPQLRDIEITHAWGGCVGITMPRKPFAREVMPGVMSIGGYSGHGVMLSNYCGKLYADSITGKTGELDLLKDLKVPPFPGGAKFRSPLLFLALTWFALRDKF</sequence>
<organism evidence="3 4">
    <name type="scientific">Ciceribacter sichuanensis</name>
    <dbReference type="NCBI Taxonomy" id="2949647"/>
    <lineage>
        <taxon>Bacteria</taxon>
        <taxon>Pseudomonadati</taxon>
        <taxon>Pseudomonadota</taxon>
        <taxon>Alphaproteobacteria</taxon>
        <taxon>Hyphomicrobiales</taxon>
        <taxon>Rhizobiaceae</taxon>
        <taxon>Ciceribacter</taxon>
    </lineage>
</organism>
<reference evidence="3 4" key="1">
    <citation type="submission" date="2022-06" db="EMBL/GenBank/DDBJ databases">
        <authorList>
            <person name="Sun Q."/>
        </authorList>
    </citation>
    <scope>NUCLEOTIDE SEQUENCE [LARGE SCALE GENOMIC DNA]</scope>
    <source>
        <strain evidence="3 4">S153</strain>
    </source>
</reference>
<dbReference type="InterPro" id="IPR036188">
    <property type="entry name" value="FAD/NAD-bd_sf"/>
</dbReference>
<dbReference type="Gene3D" id="3.30.9.10">
    <property type="entry name" value="D-Amino Acid Oxidase, subunit A, domain 2"/>
    <property type="match status" value="1"/>
</dbReference>
<accession>A0ABT0VB89</accession>
<proteinExistence type="predicted"/>
<dbReference type="Proteomes" id="UP001155079">
    <property type="component" value="Unassembled WGS sequence"/>
</dbReference>
<name>A0ABT0VB89_9HYPH</name>
<evidence type="ECO:0000256" key="1">
    <source>
        <dbReference type="ARBA" id="ARBA00023002"/>
    </source>
</evidence>
<dbReference type="Gene3D" id="3.50.50.60">
    <property type="entry name" value="FAD/NAD(P)-binding domain"/>
    <property type="match status" value="1"/>
</dbReference>
<dbReference type="EMBL" id="JAMQAY010000007">
    <property type="protein sequence ID" value="MCM2403145.1"/>
    <property type="molecule type" value="Genomic_DNA"/>
</dbReference>
<evidence type="ECO:0000313" key="3">
    <source>
        <dbReference type="EMBL" id="MCM2403145.1"/>
    </source>
</evidence>